<dbReference type="GO" id="GO:0009055">
    <property type="term" value="F:electron transfer activity"/>
    <property type="evidence" value="ECO:0007669"/>
    <property type="project" value="InterPro"/>
</dbReference>
<dbReference type="STRING" id="1648404.CP97_13180"/>
<dbReference type="SUPFAM" id="SSF101898">
    <property type="entry name" value="NHL repeat"/>
    <property type="match status" value="1"/>
</dbReference>
<dbReference type="Gene3D" id="1.10.760.10">
    <property type="entry name" value="Cytochrome c-like domain"/>
    <property type="match status" value="1"/>
</dbReference>
<dbReference type="InterPro" id="IPR051344">
    <property type="entry name" value="Vgb"/>
</dbReference>
<reference evidence="3" key="2">
    <citation type="submission" date="2015-04" db="EMBL/GenBank/DDBJ databases">
        <title>The complete genome sequence of Erythrobacter sp. s21-N3.</title>
        <authorList>
            <person name="Zhuang L."/>
            <person name="Liu Y."/>
            <person name="Shao Z."/>
        </authorList>
    </citation>
    <scope>NUCLEOTIDE SEQUENCE [LARGE SCALE GENOMIC DNA]</scope>
    <source>
        <strain evidence="3">s21-N3</strain>
    </source>
</reference>
<dbReference type="KEGG" id="ery:CP97_13180"/>
<proteinExistence type="predicted"/>
<evidence type="ECO:0000313" key="2">
    <source>
        <dbReference type="EMBL" id="AKQ43459.2"/>
    </source>
</evidence>
<name>A0A0H4VKD3_9SPHN</name>
<dbReference type="EMBL" id="CP011310">
    <property type="protein sequence ID" value="AKQ43459.2"/>
    <property type="molecule type" value="Genomic_DNA"/>
</dbReference>
<feature type="signal peptide" evidence="1">
    <location>
        <begin position="1"/>
        <end position="30"/>
    </location>
</feature>
<dbReference type="Pfam" id="PF24684">
    <property type="entry name" value="Vgb_lyase"/>
    <property type="match status" value="1"/>
</dbReference>
<sequence>MQIGVLTMPNKTHSFVIFLSALLFPASALALPQGTGRDLVESVCTACHGTNLIERSSGYSREDWQFLVSTMVDLSGNEPAHEAILDYLAATFPPSGNRASTQVQGPLSIRFEEWQVPTLGQRSRDPVEAPDDTIWWVGQWLDILGRLDPRTGAMEEFLLPAGARPHSVTIGPDGMAWYTGNRNATVGRFDPSTQEITEFPMPDAAARDPHTAEFDGNGMLWFSLQGSNMIGRLDPASGDVRLARSPRENSRPYGVKIAADGAVWVACNGANCLLRVNPQTMDVSEITLPDEDTRVRRLDVDENGLIWWVNSGLGRLGRYDPRTGEVTQWPSPSGPDSHPYAIAVFDNAIWYNESGVRPDMLVRFEPATETFQSWPIPSGPVHAGILRHMRTTLDGQALLIHQSGTNHIGRVTVDREDTNP</sequence>
<dbReference type="GO" id="GO:0016829">
    <property type="term" value="F:lyase activity"/>
    <property type="evidence" value="ECO:0007669"/>
    <property type="project" value="UniProtKB-KW"/>
</dbReference>
<dbReference type="RefSeq" id="WP_227819603.1">
    <property type="nucleotide sequence ID" value="NZ_CP011310.1"/>
</dbReference>
<dbReference type="PANTHER" id="PTHR40274:SF3">
    <property type="entry name" value="VIRGINIAMYCIN B LYASE"/>
    <property type="match status" value="1"/>
</dbReference>
<keyword evidence="3" id="KW-1185">Reference proteome</keyword>
<dbReference type="AlphaFoldDB" id="A0A0H4VKD3"/>
<evidence type="ECO:0000313" key="3">
    <source>
        <dbReference type="Proteomes" id="UP000059113"/>
    </source>
</evidence>
<dbReference type="PANTHER" id="PTHR40274">
    <property type="entry name" value="VIRGINIAMYCIN B LYASE"/>
    <property type="match status" value="1"/>
</dbReference>
<keyword evidence="2" id="KW-0456">Lyase</keyword>
<dbReference type="Gene3D" id="2.130.10.10">
    <property type="entry name" value="YVTN repeat-like/Quinoprotein amine dehydrogenase"/>
    <property type="match status" value="2"/>
</dbReference>
<dbReference type="InterPro" id="IPR015943">
    <property type="entry name" value="WD40/YVTN_repeat-like_dom_sf"/>
</dbReference>
<keyword evidence="1" id="KW-0732">Signal</keyword>
<reference evidence="2 3" key="1">
    <citation type="journal article" date="2015" name="Int. J. Syst. Evol. Microbiol.">
        <title>Erythrobacter atlanticus sp. nov., a bacterium from ocean sediment able to degrade polycyclic aromatic hydrocarbons.</title>
        <authorList>
            <person name="Zhuang L."/>
            <person name="Liu Y."/>
            <person name="Wang L."/>
            <person name="Wang W."/>
            <person name="Shao Z."/>
        </authorList>
    </citation>
    <scope>NUCLEOTIDE SEQUENCE [LARGE SCALE GENOMIC DNA]</scope>
    <source>
        <strain evidence="3">s21-N3</strain>
    </source>
</reference>
<dbReference type="GO" id="GO:0020037">
    <property type="term" value="F:heme binding"/>
    <property type="evidence" value="ECO:0007669"/>
    <property type="project" value="InterPro"/>
</dbReference>
<protein>
    <submittedName>
        <fullName evidence="2">Putative streptogramin lyase, gluconolactonase family protein</fullName>
    </submittedName>
</protein>
<organism evidence="2 3">
    <name type="scientific">Aurantiacibacter atlanticus</name>
    <dbReference type="NCBI Taxonomy" id="1648404"/>
    <lineage>
        <taxon>Bacteria</taxon>
        <taxon>Pseudomonadati</taxon>
        <taxon>Pseudomonadota</taxon>
        <taxon>Alphaproteobacteria</taxon>
        <taxon>Sphingomonadales</taxon>
        <taxon>Erythrobacteraceae</taxon>
        <taxon>Aurantiacibacter</taxon>
    </lineage>
</organism>
<gene>
    <name evidence="2" type="ORF">CP97_13180</name>
</gene>
<accession>A0A0H4VKD3</accession>
<feature type="chain" id="PRO_5007772128" evidence="1">
    <location>
        <begin position="31"/>
        <end position="420"/>
    </location>
</feature>
<evidence type="ECO:0000256" key="1">
    <source>
        <dbReference type="SAM" id="SignalP"/>
    </source>
</evidence>
<dbReference type="InterPro" id="IPR036909">
    <property type="entry name" value="Cyt_c-like_dom_sf"/>
</dbReference>
<dbReference type="SUPFAM" id="SSF46626">
    <property type="entry name" value="Cytochrome c"/>
    <property type="match status" value="1"/>
</dbReference>
<dbReference type="Proteomes" id="UP000059113">
    <property type="component" value="Chromosome"/>
</dbReference>